<organism evidence="1 2">
    <name type="scientific">Onchocerca volvulus</name>
    <dbReference type="NCBI Taxonomy" id="6282"/>
    <lineage>
        <taxon>Eukaryota</taxon>
        <taxon>Metazoa</taxon>
        <taxon>Ecdysozoa</taxon>
        <taxon>Nematoda</taxon>
        <taxon>Chromadorea</taxon>
        <taxon>Rhabditida</taxon>
        <taxon>Spirurina</taxon>
        <taxon>Spiruromorpha</taxon>
        <taxon>Filarioidea</taxon>
        <taxon>Onchocercidae</taxon>
        <taxon>Onchocerca</taxon>
    </lineage>
</organism>
<evidence type="ECO:0000313" key="1">
    <source>
        <dbReference type="EnsemblMetazoa" id="OVOC4722.1"/>
    </source>
</evidence>
<dbReference type="EnsemblMetazoa" id="OVOC4722.1">
    <property type="protein sequence ID" value="OVOC4722.1"/>
    <property type="gene ID" value="WBGene00241531"/>
</dbReference>
<reference evidence="1" key="2">
    <citation type="submission" date="2022-06" db="UniProtKB">
        <authorList>
            <consortium name="EnsemblMetazoa"/>
        </authorList>
    </citation>
    <scope>IDENTIFICATION</scope>
</reference>
<dbReference type="AlphaFoldDB" id="A0A8R1XVR7"/>
<evidence type="ECO:0000313" key="2">
    <source>
        <dbReference type="Proteomes" id="UP000024404"/>
    </source>
</evidence>
<dbReference type="EMBL" id="CMVM020000143">
    <property type="status" value="NOT_ANNOTATED_CDS"/>
    <property type="molecule type" value="Genomic_DNA"/>
</dbReference>
<name>A0A8R1XVR7_ONCVO</name>
<sequence length="110" mass="13211">MTICSICIELCFNGRPISIYQADIYAIKQSINQMNTNNDLKINQFNTFDRHSHCFLNLKNIEKEIMKKKTTEWKKVKCKKMKKKRKELRKPVIQIMIKEQLIKKCVQKFN</sequence>
<dbReference type="Proteomes" id="UP000024404">
    <property type="component" value="Unassembled WGS sequence"/>
</dbReference>
<keyword evidence="2" id="KW-1185">Reference proteome</keyword>
<proteinExistence type="predicted"/>
<accession>A0A8R1XVR7</accession>
<protein>
    <submittedName>
        <fullName evidence="1">Uncharacterized protein</fullName>
    </submittedName>
</protein>
<reference evidence="2" key="1">
    <citation type="submission" date="2013-10" db="EMBL/GenBank/DDBJ databases">
        <title>Genome sequencing of Onchocerca volvulus.</title>
        <authorList>
            <person name="Cotton J."/>
            <person name="Tsai J."/>
            <person name="Stanley E."/>
            <person name="Tracey A."/>
            <person name="Holroyd N."/>
            <person name="Lustigman S."/>
            <person name="Berriman M."/>
        </authorList>
    </citation>
    <scope>NUCLEOTIDE SEQUENCE</scope>
</reference>